<accession>A0ABQ2SNL3</accession>
<feature type="domain" description="DUF7933" evidence="3">
    <location>
        <begin position="306"/>
        <end position="432"/>
    </location>
</feature>
<feature type="signal peptide" evidence="2">
    <location>
        <begin position="1"/>
        <end position="26"/>
    </location>
</feature>
<dbReference type="Pfam" id="PF25564">
    <property type="entry name" value="DUF7933"/>
    <property type="match status" value="2"/>
</dbReference>
<dbReference type="Proteomes" id="UP000620633">
    <property type="component" value="Unassembled WGS sequence"/>
</dbReference>
<organism evidence="4 5">
    <name type="scientific">Deinococcus knuensis</name>
    <dbReference type="NCBI Taxonomy" id="1837380"/>
    <lineage>
        <taxon>Bacteria</taxon>
        <taxon>Thermotogati</taxon>
        <taxon>Deinococcota</taxon>
        <taxon>Deinococci</taxon>
        <taxon>Deinococcales</taxon>
        <taxon>Deinococcaceae</taxon>
        <taxon>Deinococcus</taxon>
    </lineage>
</organism>
<proteinExistence type="predicted"/>
<evidence type="ECO:0000313" key="5">
    <source>
        <dbReference type="Proteomes" id="UP000620633"/>
    </source>
</evidence>
<keyword evidence="5" id="KW-1185">Reference proteome</keyword>
<feature type="chain" id="PRO_5046810330" description="DUF7933 domain-containing protein" evidence="2">
    <location>
        <begin position="27"/>
        <end position="849"/>
    </location>
</feature>
<dbReference type="SUPFAM" id="SSF63829">
    <property type="entry name" value="Calcium-dependent phosphotriesterase"/>
    <property type="match status" value="1"/>
</dbReference>
<dbReference type="RefSeq" id="WP_189102918.1">
    <property type="nucleotide sequence ID" value="NZ_BMQO01000017.1"/>
</dbReference>
<comment type="caution">
    <text evidence="4">The sequence shown here is derived from an EMBL/GenBank/DDBJ whole genome shotgun (WGS) entry which is preliminary data.</text>
</comment>
<feature type="region of interest" description="Disordered" evidence="1">
    <location>
        <begin position="796"/>
        <end position="818"/>
    </location>
</feature>
<sequence length="849" mass="87057">MPQHPRSLRRLTRALLTLLTAVTGHAAAASYCTAIYATASPSATSGGLSRHMFLNTVEGTVADYGTIDDSKVTNTPTSYSYNASSLNPINGELYYIERTGTTTAGGTLLRYNPATRVTTQIATNLLFRNNATYNSVNLGSIIGSAIDASGNFYLYHSSGYISVFRTSDGTQVTPPRKINFPAGFTPAATTNGDIVLGTGNQLYVLFEGRLTGATVNTSHLVPIDANLNAGTPIAIREGSVGLTAVNGLAIEPFRVEGNTTIIAETFYVSSSTNLYRMTPDGKATSIEQGNQGITDLASCNVIPARPTLKKEFDPPFLTGAGGISRLTITVGNDNSGPIALYTDLVDPLPSSPAQMTFAPNPNPSGTCGNAQIQLSDSPPELRIKAGSYIPVGGCVLQVNVTVPVPGTYQNVILGSTVVTSANVIQEEAKATLYDAVRVSKTFSPANLLPGQTTVLSVTLTNRNSAPTKVATLALEDRIAETTGLPGLTLGAVTGNSCGGSVSVAGGVLKLTGGTLGAGGSCVITLPVTLGAATASGKYTNVIQPTQVSATFNDGVRDSGVNGAASATADLTVAPFALVSSAVRTTQSPATVTNPHRLTPGVTGPVTFTLTPPAGSRMTYLLWYDVNGDGQVDPADQAVVPAGQTTGTLNVTGSFPTRPDGTPADVNLLVQVLVPPGLAQGVTEVLTLGARQTVGGTVRTATLTDTTIVGQSGGTGGSLNLSKLVRNITAGGGFSLNASTGGVGEVLEYCVNYLNQGVGTLSEVVMTDPVPFFTAPQLDGYLPGQGVRWVRGVAAQPGQTATPGTDSNNLTSAADTDPGNLSVTPGRLSVVIGTLAGGEQGTVCYRVKIR</sequence>
<evidence type="ECO:0000259" key="3">
    <source>
        <dbReference type="Pfam" id="PF25564"/>
    </source>
</evidence>
<feature type="domain" description="DUF7933" evidence="3">
    <location>
        <begin position="438"/>
        <end position="553"/>
    </location>
</feature>
<evidence type="ECO:0000256" key="1">
    <source>
        <dbReference type="SAM" id="MobiDB-lite"/>
    </source>
</evidence>
<protein>
    <recommendedName>
        <fullName evidence="3">DUF7933 domain-containing protein</fullName>
    </recommendedName>
</protein>
<reference evidence="5" key="1">
    <citation type="journal article" date="2019" name="Int. J. Syst. Evol. Microbiol.">
        <title>The Global Catalogue of Microorganisms (GCM) 10K type strain sequencing project: providing services to taxonomists for standard genome sequencing and annotation.</title>
        <authorList>
            <consortium name="The Broad Institute Genomics Platform"/>
            <consortium name="The Broad Institute Genome Sequencing Center for Infectious Disease"/>
            <person name="Wu L."/>
            <person name="Ma J."/>
        </authorList>
    </citation>
    <scope>NUCLEOTIDE SEQUENCE [LARGE SCALE GENOMIC DNA]</scope>
    <source>
        <strain evidence="5">JCM 31406</strain>
    </source>
</reference>
<dbReference type="EMBL" id="BMQO01000017">
    <property type="protein sequence ID" value="GGS35520.1"/>
    <property type="molecule type" value="Genomic_DNA"/>
</dbReference>
<evidence type="ECO:0000256" key="2">
    <source>
        <dbReference type="SAM" id="SignalP"/>
    </source>
</evidence>
<keyword evidence="2" id="KW-0732">Signal</keyword>
<name>A0ABQ2SNL3_9DEIO</name>
<evidence type="ECO:0000313" key="4">
    <source>
        <dbReference type="EMBL" id="GGS35520.1"/>
    </source>
</evidence>
<gene>
    <name evidence="4" type="ORF">GCM10008961_29020</name>
</gene>
<dbReference type="InterPro" id="IPR057693">
    <property type="entry name" value="DUF7933"/>
</dbReference>